<gene>
    <name evidence="2" type="ORF">J34TS1_15650</name>
</gene>
<dbReference type="AlphaFoldDB" id="A0A919YDH7"/>
<accession>A0A919YDH7</accession>
<comment type="caution">
    <text evidence="2">The sequence shown here is derived from an EMBL/GenBank/DDBJ whole genome shotgun (WGS) entry which is preliminary data.</text>
</comment>
<sequence>MNITCMAETATDINNQRAEKSRQITVSQVSIVREFFFKYRSSNKKTGTSKMAVAKADQPTTVSDPPKPLM</sequence>
<evidence type="ECO:0000313" key="2">
    <source>
        <dbReference type="EMBL" id="GIO46800.1"/>
    </source>
</evidence>
<evidence type="ECO:0000256" key="1">
    <source>
        <dbReference type="SAM" id="MobiDB-lite"/>
    </source>
</evidence>
<name>A0A919YDH7_9BACL</name>
<keyword evidence="3" id="KW-1185">Reference proteome</keyword>
<feature type="region of interest" description="Disordered" evidence="1">
    <location>
        <begin position="45"/>
        <end position="70"/>
    </location>
</feature>
<evidence type="ECO:0000313" key="3">
    <source>
        <dbReference type="Proteomes" id="UP000682811"/>
    </source>
</evidence>
<dbReference type="EMBL" id="BORT01000005">
    <property type="protein sequence ID" value="GIO46800.1"/>
    <property type="molecule type" value="Genomic_DNA"/>
</dbReference>
<reference evidence="2 3" key="1">
    <citation type="submission" date="2021-03" db="EMBL/GenBank/DDBJ databases">
        <title>Antimicrobial resistance genes in bacteria isolated from Japanese honey, and their potential for conferring macrolide and lincosamide resistance in the American foulbrood pathogen Paenibacillus larvae.</title>
        <authorList>
            <person name="Okamoto M."/>
            <person name="Kumagai M."/>
            <person name="Kanamori H."/>
            <person name="Takamatsu D."/>
        </authorList>
    </citation>
    <scope>NUCLEOTIDE SEQUENCE [LARGE SCALE GENOMIC DNA]</scope>
    <source>
        <strain evidence="2 3">J34TS1</strain>
    </source>
</reference>
<protein>
    <submittedName>
        <fullName evidence="2">Uncharacterized protein</fullName>
    </submittedName>
</protein>
<organism evidence="2 3">
    <name type="scientific">Paenibacillus azoreducens</name>
    <dbReference type="NCBI Taxonomy" id="116718"/>
    <lineage>
        <taxon>Bacteria</taxon>
        <taxon>Bacillati</taxon>
        <taxon>Bacillota</taxon>
        <taxon>Bacilli</taxon>
        <taxon>Bacillales</taxon>
        <taxon>Paenibacillaceae</taxon>
        <taxon>Paenibacillus</taxon>
    </lineage>
</organism>
<proteinExistence type="predicted"/>
<dbReference type="Proteomes" id="UP000682811">
    <property type="component" value="Unassembled WGS sequence"/>
</dbReference>